<dbReference type="Proteomes" id="UP000232196">
    <property type="component" value="Unassembled WGS sequence"/>
</dbReference>
<dbReference type="AlphaFoldDB" id="A0A2M9XDB2"/>
<reference evidence="1 2" key="1">
    <citation type="submission" date="2017-07" db="EMBL/GenBank/DDBJ databases">
        <title>Leptospira spp. isolated from tropical soils.</title>
        <authorList>
            <person name="Thibeaux R."/>
            <person name="Iraola G."/>
            <person name="Ferres I."/>
            <person name="Bierque E."/>
            <person name="Girault D."/>
            <person name="Soupe-Gilbert M.-E."/>
            <person name="Picardeau M."/>
            <person name="Goarant C."/>
        </authorList>
    </citation>
    <scope>NUCLEOTIDE SEQUENCE [LARGE SCALE GENOMIC DNA]</scope>
    <source>
        <strain evidence="1 2">MCA1-C-A1</strain>
    </source>
</reference>
<sequence length="491" mass="55246">MMPTTESDPDFTSKGQVAFEEFKLPAIEAGEYTLTVKQFIANSDQPVLSEITQTEDPAREKLIDQFETIRSFAVRGERFKLSPEEIQSVFPPENTTGEYFNVLPHIVLSQPTLPWQRSALHDNFNVKHPETITGWLALMVFDQFDPVPNIVQGVISDLYSKTAVASDGNLPAGIASYSFLPDLDYGEKSTDQIQYIDVPLDLFYEICPTIQDIRWLTHVRKVNTSSKSQSQQQKSVNDETDLATIVANRLPVMGRSSTVHLISLEKMENYLPNQKGIPNTPLPSGTTHVRLVSLKKWSFQCMKESKNFSTYLKELDAGPFQLPDAKSGEAIKGPIKMGYTAVDHLMREGGKTVSWYRSPLVPFRKATKDFNTYESADAAYRYNPESGMFDVSYAVAWQLGKMESLSNPDISGAIHEWKNGKLYELIKKTELNFLKDLLYGKENKTEESAVSISRTFQNRLVQTSIKALSDKVALAPKKEIKLPQPPPIPKS</sequence>
<proteinExistence type="predicted"/>
<evidence type="ECO:0000313" key="2">
    <source>
        <dbReference type="Proteomes" id="UP000232196"/>
    </source>
</evidence>
<dbReference type="RefSeq" id="WP_100706329.1">
    <property type="nucleotide sequence ID" value="NZ_NPDL01000001.1"/>
</dbReference>
<dbReference type="EMBL" id="NPDN01000004">
    <property type="protein sequence ID" value="PJZ25686.1"/>
    <property type="molecule type" value="Genomic_DNA"/>
</dbReference>
<accession>A0A2M9XDB2</accession>
<keyword evidence="2" id="KW-1185">Reference proteome</keyword>
<dbReference type="OrthoDB" id="4846903at2"/>
<evidence type="ECO:0000313" key="1">
    <source>
        <dbReference type="EMBL" id="PJZ25686.1"/>
    </source>
</evidence>
<protein>
    <submittedName>
        <fullName evidence="1">Uncharacterized protein</fullName>
    </submittedName>
</protein>
<name>A0A2M9XDB2_9LEPT</name>
<comment type="caution">
    <text evidence="1">The sequence shown here is derived from an EMBL/GenBank/DDBJ whole genome shotgun (WGS) entry which is preliminary data.</text>
</comment>
<gene>
    <name evidence="1" type="ORF">CH357_08520</name>
</gene>
<organism evidence="1 2">
    <name type="scientific">Leptospira hartskeerlii</name>
    <dbReference type="NCBI Taxonomy" id="2023177"/>
    <lineage>
        <taxon>Bacteria</taxon>
        <taxon>Pseudomonadati</taxon>
        <taxon>Spirochaetota</taxon>
        <taxon>Spirochaetia</taxon>
        <taxon>Leptospirales</taxon>
        <taxon>Leptospiraceae</taxon>
        <taxon>Leptospira</taxon>
    </lineage>
</organism>